<dbReference type="CDD" id="cd03801">
    <property type="entry name" value="GT4_PimA-like"/>
    <property type="match status" value="1"/>
</dbReference>
<dbReference type="Gene3D" id="3.40.50.2000">
    <property type="entry name" value="Glycogen Phosphorylase B"/>
    <property type="match status" value="2"/>
</dbReference>
<dbReference type="PANTHER" id="PTHR12526">
    <property type="entry name" value="GLYCOSYLTRANSFERASE"/>
    <property type="match status" value="1"/>
</dbReference>
<reference evidence="3 4" key="1">
    <citation type="submission" date="2016-11" db="EMBL/GenBank/DDBJ databases">
        <title>Comparative genomics of Acidibacillus ferroxidans species.</title>
        <authorList>
            <person name="Oliveira G."/>
            <person name="Nunes G."/>
            <person name="Oliveira R."/>
            <person name="Araujo F."/>
            <person name="Salim A."/>
            <person name="Scholte L."/>
            <person name="Morais D."/>
            <person name="Nancucheo I."/>
            <person name="Johnson D.B."/>
            <person name="Grail B."/>
            <person name="Bittencourt J."/>
            <person name="Valadares R."/>
        </authorList>
    </citation>
    <scope>NUCLEOTIDE SEQUENCE [LARGE SCALE GENOMIC DNA]</scope>
    <source>
        <strain evidence="3 4">Y002</strain>
    </source>
</reference>
<dbReference type="Pfam" id="PF00534">
    <property type="entry name" value="Glycos_transf_1"/>
    <property type="match status" value="1"/>
</dbReference>
<dbReference type="InterPro" id="IPR028098">
    <property type="entry name" value="Glyco_trans_4-like_N"/>
</dbReference>
<dbReference type="OrthoDB" id="9804196at2"/>
<dbReference type="AlphaFoldDB" id="A0A2U3D645"/>
<sequence length="399" mass="44099">MNATYNKALTKKHPLVLHVVAAGEFGGAEAQILALIKGLQKKERVQVAVATYYEGRFTQAVREVGIATHVLQSRQPLSDVRALRELAQTLRPDLIHTHGVRASLAGRLTGSALRIPVVTTVHSDLFYDYAPPKRALMMQLEARTRHLSRRVIAVSDALKAVLVRRGYKSGQLIVVRNALEIEEAHKKLEEANLHPLDLRKHLHISEKTPLLLCVARLHPVKRHDFLLRAFAKAVFDLHVDAHLVIAGDGPERANLEALAQELGLLCQETDTKQALSRVHFLGVRQDIYALLREVDAVALTSQMEGLPIAPLEAMFAGRPVIATRVGGLSEIIEEGDAATGLLIPFGHVDLLAQAIARLLRDRALCARLGENGKRRVLTHFTASQMVDRVQNVYLELVKS</sequence>
<evidence type="ECO:0000259" key="2">
    <source>
        <dbReference type="Pfam" id="PF13439"/>
    </source>
</evidence>
<comment type="caution">
    <text evidence="3">The sequence shown here is derived from an EMBL/GenBank/DDBJ whole genome shotgun (WGS) entry which is preliminary data.</text>
</comment>
<accession>A0A2U3D645</accession>
<dbReference type="RefSeq" id="WP_109431453.1">
    <property type="nucleotide sequence ID" value="NZ_MPDK01000027.1"/>
</dbReference>
<feature type="domain" description="Glycosyl transferase family 1" evidence="1">
    <location>
        <begin position="199"/>
        <end position="375"/>
    </location>
</feature>
<protein>
    <recommendedName>
        <fullName evidence="5">Glycosyltransferase subfamily 4-like N-terminal domain-containing protein</fullName>
    </recommendedName>
</protein>
<evidence type="ECO:0008006" key="5">
    <source>
        <dbReference type="Google" id="ProtNLM"/>
    </source>
</evidence>
<name>A0A2U3D645_SULT2</name>
<dbReference type="SUPFAM" id="SSF53756">
    <property type="entry name" value="UDP-Glycosyltransferase/glycogen phosphorylase"/>
    <property type="match status" value="1"/>
</dbReference>
<dbReference type="Pfam" id="PF13439">
    <property type="entry name" value="Glyco_transf_4"/>
    <property type="match status" value="1"/>
</dbReference>
<proteinExistence type="predicted"/>
<gene>
    <name evidence="3" type="ORF">BM613_12065</name>
</gene>
<keyword evidence="4" id="KW-1185">Reference proteome</keyword>
<feature type="domain" description="Glycosyltransferase subfamily 4-like N-terminal" evidence="2">
    <location>
        <begin position="25"/>
        <end position="182"/>
    </location>
</feature>
<dbReference type="EMBL" id="MPDK01000027">
    <property type="protein sequence ID" value="PWI56755.1"/>
    <property type="molecule type" value="Genomic_DNA"/>
</dbReference>
<evidence type="ECO:0000313" key="4">
    <source>
        <dbReference type="Proteomes" id="UP000245380"/>
    </source>
</evidence>
<dbReference type="Proteomes" id="UP000245380">
    <property type="component" value="Unassembled WGS sequence"/>
</dbReference>
<dbReference type="InterPro" id="IPR001296">
    <property type="entry name" value="Glyco_trans_1"/>
</dbReference>
<dbReference type="PANTHER" id="PTHR12526:SF630">
    <property type="entry name" value="GLYCOSYLTRANSFERASE"/>
    <property type="match status" value="1"/>
</dbReference>
<evidence type="ECO:0000313" key="3">
    <source>
        <dbReference type="EMBL" id="PWI56755.1"/>
    </source>
</evidence>
<dbReference type="GO" id="GO:0016757">
    <property type="term" value="F:glycosyltransferase activity"/>
    <property type="evidence" value="ECO:0007669"/>
    <property type="project" value="InterPro"/>
</dbReference>
<evidence type="ECO:0000259" key="1">
    <source>
        <dbReference type="Pfam" id="PF00534"/>
    </source>
</evidence>
<organism evidence="3 4">
    <name type="scientific">Sulfoacidibacillus thermotolerans</name>
    <name type="common">Acidibacillus sulfuroxidans</name>
    <dbReference type="NCBI Taxonomy" id="1765684"/>
    <lineage>
        <taxon>Bacteria</taxon>
        <taxon>Bacillati</taxon>
        <taxon>Bacillota</taxon>
        <taxon>Bacilli</taxon>
        <taxon>Bacillales</taxon>
        <taxon>Alicyclobacillaceae</taxon>
        <taxon>Sulfoacidibacillus</taxon>
    </lineage>
</organism>